<dbReference type="InterPro" id="IPR003594">
    <property type="entry name" value="HATPase_dom"/>
</dbReference>
<dbReference type="Gene3D" id="6.10.340.10">
    <property type="match status" value="1"/>
</dbReference>
<dbReference type="CDD" id="cd00082">
    <property type="entry name" value="HisKA"/>
    <property type="match status" value="1"/>
</dbReference>
<accession>A0ABN8AKJ4</accession>
<evidence type="ECO:0000256" key="12">
    <source>
        <dbReference type="ARBA" id="ARBA00023012"/>
    </source>
</evidence>
<evidence type="ECO:0000313" key="17">
    <source>
        <dbReference type="EMBL" id="CAG9932096.1"/>
    </source>
</evidence>
<keyword evidence="8 14" id="KW-0547">Nucleotide-binding</keyword>
<dbReference type="NCBIfam" id="TIGR01386">
    <property type="entry name" value="cztS_silS_copS"/>
    <property type="match status" value="1"/>
</dbReference>
<keyword evidence="4 14" id="KW-0997">Cell inner membrane</keyword>
<dbReference type="PRINTS" id="PR00344">
    <property type="entry name" value="BCTRLSENSOR"/>
</dbReference>
<evidence type="ECO:0000256" key="2">
    <source>
        <dbReference type="ARBA" id="ARBA00004429"/>
    </source>
</evidence>
<keyword evidence="11 14" id="KW-1133">Transmembrane helix</keyword>
<comment type="catalytic activity">
    <reaction evidence="1 14">
        <text>ATP + protein L-histidine = ADP + protein N-phospho-L-histidine.</text>
        <dbReference type="EC" id="2.7.13.3"/>
    </reaction>
</comment>
<evidence type="ECO:0000256" key="11">
    <source>
        <dbReference type="ARBA" id="ARBA00022989"/>
    </source>
</evidence>
<evidence type="ECO:0000256" key="3">
    <source>
        <dbReference type="ARBA" id="ARBA00022475"/>
    </source>
</evidence>
<feature type="transmembrane region" description="Helical" evidence="14">
    <location>
        <begin position="6"/>
        <end position="31"/>
    </location>
</feature>
<evidence type="ECO:0000256" key="1">
    <source>
        <dbReference type="ARBA" id="ARBA00000085"/>
    </source>
</evidence>
<dbReference type="Pfam" id="PF00672">
    <property type="entry name" value="HAMP"/>
    <property type="match status" value="1"/>
</dbReference>
<dbReference type="CDD" id="cd06225">
    <property type="entry name" value="HAMP"/>
    <property type="match status" value="1"/>
</dbReference>
<evidence type="ECO:0000259" key="16">
    <source>
        <dbReference type="PROSITE" id="PS50885"/>
    </source>
</evidence>
<evidence type="ECO:0000256" key="4">
    <source>
        <dbReference type="ARBA" id="ARBA00022519"/>
    </source>
</evidence>
<keyword evidence="10 14" id="KW-0067">ATP-binding</keyword>
<evidence type="ECO:0000256" key="6">
    <source>
        <dbReference type="ARBA" id="ARBA00022679"/>
    </source>
</evidence>
<sequence>MLHQSITWRITFLFAALSSTVLITMGTIAGLSVERHFAEEDIVEIHGKLELIRYAFQKIESVSALKSVPSQLNDALVGHHALSVAVYTVTGEKVYGRGEANFPKTLIDQRSLSGDNEKAKLYKWQDGSQTYRGLAVSMSSHDKQSPALIVAIALDIAHHQKFITRFNQTLWLSLIIGALLMSLLGWLAVRRGLSPIRDFNRITQIITANRLSERLKVESLPKELMHMAESFNKMLSRLEKSFQRLSDFSSDLAHELRTPVSNLMTQTQVMLTKPRSLEDYREILYSNLEEYDRLARMVSDMLFLAKAENDLIIPHREPIDLAKEVAQLIEFYEPLTEEKCIHIVSHGAAIISGDKLMIRRAINNLMSNAIQHTSVDQVITVDIRVKDEKKICLIIENPCVDIDKEHLDRLFDRFYHIDPSRQGNNEGAGLGLAITKSIIEAHGGGISVSTKSGRIRFEFWMMQA</sequence>
<dbReference type="PANTHER" id="PTHR45436:SF15">
    <property type="entry name" value="SENSOR HISTIDINE KINASE CUSS"/>
    <property type="match status" value="1"/>
</dbReference>
<dbReference type="InterPro" id="IPR003661">
    <property type="entry name" value="HisK_dim/P_dom"/>
</dbReference>
<dbReference type="SMART" id="SM00387">
    <property type="entry name" value="HATPase_c"/>
    <property type="match status" value="1"/>
</dbReference>
<dbReference type="InterPro" id="IPR036890">
    <property type="entry name" value="HATPase_C_sf"/>
</dbReference>
<evidence type="ECO:0000256" key="7">
    <source>
        <dbReference type="ARBA" id="ARBA00022692"/>
    </source>
</evidence>
<evidence type="ECO:0000259" key="15">
    <source>
        <dbReference type="PROSITE" id="PS50109"/>
    </source>
</evidence>
<dbReference type="InterPro" id="IPR048590">
    <property type="entry name" value="CusS-like_sensor"/>
</dbReference>
<dbReference type="InterPro" id="IPR005467">
    <property type="entry name" value="His_kinase_dom"/>
</dbReference>
<name>A0ABN8AKJ4_9PROT</name>
<keyword evidence="5" id="KW-0597">Phosphoprotein</keyword>
<dbReference type="Pfam" id="PF00512">
    <property type="entry name" value="HisKA"/>
    <property type="match status" value="1"/>
</dbReference>
<proteinExistence type="predicted"/>
<evidence type="ECO:0000256" key="10">
    <source>
        <dbReference type="ARBA" id="ARBA00022840"/>
    </source>
</evidence>
<dbReference type="GO" id="GO:0004673">
    <property type="term" value="F:protein histidine kinase activity"/>
    <property type="evidence" value="ECO:0007669"/>
    <property type="project" value="UniProtKB-EC"/>
</dbReference>
<dbReference type="PROSITE" id="PS50109">
    <property type="entry name" value="HIS_KIN"/>
    <property type="match status" value="1"/>
</dbReference>
<reference evidence="17 18" key="1">
    <citation type="submission" date="2021-10" db="EMBL/GenBank/DDBJ databases">
        <authorList>
            <person name="Koch H."/>
        </authorList>
    </citation>
    <scope>NUCLEOTIDE SEQUENCE [LARGE SCALE GENOMIC DNA]</scope>
    <source>
        <strain evidence="17">6680</strain>
    </source>
</reference>
<protein>
    <recommendedName>
        <fullName evidence="14">Sensor protein</fullName>
        <ecNumber evidence="14">2.7.13.3</ecNumber>
    </recommendedName>
</protein>
<feature type="domain" description="HAMP" evidence="16">
    <location>
        <begin position="190"/>
        <end position="243"/>
    </location>
</feature>
<evidence type="ECO:0000256" key="14">
    <source>
        <dbReference type="RuleBase" id="RU364088"/>
    </source>
</evidence>
<dbReference type="InterPro" id="IPR004358">
    <property type="entry name" value="Sig_transdc_His_kin-like_C"/>
</dbReference>
<dbReference type="CDD" id="cd00075">
    <property type="entry name" value="HATPase"/>
    <property type="match status" value="1"/>
</dbReference>
<keyword evidence="7 14" id="KW-0812">Transmembrane</keyword>
<dbReference type="PANTHER" id="PTHR45436">
    <property type="entry name" value="SENSOR HISTIDINE KINASE YKOH"/>
    <property type="match status" value="1"/>
</dbReference>
<dbReference type="SUPFAM" id="SSF47384">
    <property type="entry name" value="Homodimeric domain of signal transducing histidine kinase"/>
    <property type="match status" value="1"/>
</dbReference>
<keyword evidence="9 14" id="KW-0418">Kinase</keyword>
<evidence type="ECO:0000256" key="9">
    <source>
        <dbReference type="ARBA" id="ARBA00022777"/>
    </source>
</evidence>
<dbReference type="Proteomes" id="UP000839052">
    <property type="component" value="Chromosome"/>
</dbReference>
<dbReference type="EC" id="2.7.13.3" evidence="14"/>
<dbReference type="Pfam" id="PF21085">
    <property type="entry name" value="CusS"/>
    <property type="match status" value="1"/>
</dbReference>
<dbReference type="Pfam" id="PF02518">
    <property type="entry name" value="HATPase_c"/>
    <property type="match status" value="1"/>
</dbReference>
<dbReference type="SUPFAM" id="SSF55874">
    <property type="entry name" value="ATPase domain of HSP90 chaperone/DNA topoisomerase II/histidine kinase"/>
    <property type="match status" value="1"/>
</dbReference>
<keyword evidence="3 14" id="KW-1003">Cell membrane</keyword>
<organism evidence="17 18">
    <name type="scientific">Candidatus Nitrotoga arctica</name>
    <dbReference type="NCBI Taxonomy" id="453162"/>
    <lineage>
        <taxon>Bacteria</taxon>
        <taxon>Pseudomonadati</taxon>
        <taxon>Pseudomonadota</taxon>
        <taxon>Betaproteobacteria</taxon>
        <taxon>Nitrosomonadales</taxon>
        <taxon>Gallionellaceae</taxon>
        <taxon>Candidatus Nitrotoga</taxon>
    </lineage>
</organism>
<dbReference type="SMART" id="SM00304">
    <property type="entry name" value="HAMP"/>
    <property type="match status" value="1"/>
</dbReference>
<dbReference type="InterPro" id="IPR036097">
    <property type="entry name" value="HisK_dim/P_sf"/>
</dbReference>
<dbReference type="EMBL" id="OU912926">
    <property type="protein sequence ID" value="CAG9932096.1"/>
    <property type="molecule type" value="Genomic_DNA"/>
</dbReference>
<comment type="subcellular location">
    <subcellularLocation>
        <location evidence="2">Cell inner membrane</location>
        <topology evidence="2">Multi-pass membrane protein</topology>
    </subcellularLocation>
</comment>
<evidence type="ECO:0000256" key="8">
    <source>
        <dbReference type="ARBA" id="ARBA00022741"/>
    </source>
</evidence>
<dbReference type="PROSITE" id="PS50885">
    <property type="entry name" value="HAMP"/>
    <property type="match status" value="1"/>
</dbReference>
<evidence type="ECO:0000256" key="5">
    <source>
        <dbReference type="ARBA" id="ARBA00022553"/>
    </source>
</evidence>
<dbReference type="InterPro" id="IPR050428">
    <property type="entry name" value="TCS_sensor_his_kinase"/>
</dbReference>
<keyword evidence="13 14" id="KW-0472">Membrane</keyword>
<keyword evidence="12 14" id="KW-0902">Two-component regulatory system</keyword>
<feature type="domain" description="Histidine kinase" evidence="15">
    <location>
        <begin position="251"/>
        <end position="464"/>
    </location>
</feature>
<dbReference type="InterPro" id="IPR006290">
    <property type="entry name" value="CztS_silS_copS"/>
</dbReference>
<feature type="transmembrane region" description="Helical" evidence="14">
    <location>
        <begin position="170"/>
        <end position="189"/>
    </location>
</feature>
<dbReference type="SMART" id="SM00388">
    <property type="entry name" value="HisKA"/>
    <property type="match status" value="1"/>
</dbReference>
<evidence type="ECO:0000256" key="13">
    <source>
        <dbReference type="ARBA" id="ARBA00023136"/>
    </source>
</evidence>
<dbReference type="InterPro" id="IPR003660">
    <property type="entry name" value="HAMP_dom"/>
</dbReference>
<keyword evidence="6 14" id="KW-0808">Transferase</keyword>
<keyword evidence="18" id="KW-1185">Reference proteome</keyword>
<comment type="function">
    <text evidence="14">Member of a two-component regulatory system.</text>
</comment>
<dbReference type="RefSeq" id="WP_275584247.1">
    <property type="nucleotide sequence ID" value="NZ_OU912926.1"/>
</dbReference>
<evidence type="ECO:0000313" key="18">
    <source>
        <dbReference type="Proteomes" id="UP000839052"/>
    </source>
</evidence>
<dbReference type="Gene3D" id="1.10.287.130">
    <property type="match status" value="1"/>
</dbReference>
<gene>
    <name evidence="17" type="ORF">NTG6680_0843</name>
</gene>
<dbReference type="Gene3D" id="3.30.565.10">
    <property type="entry name" value="Histidine kinase-like ATPase, C-terminal domain"/>
    <property type="match status" value="1"/>
</dbReference>